<feature type="compositionally biased region" description="Polar residues" evidence="1">
    <location>
        <begin position="154"/>
        <end position="171"/>
    </location>
</feature>
<sequence>MDEGDSSSDDDYVPSSEGEDVEHDDSEPEASDTKHPDNVGEHNDDFEDTVAPSSSTGRHKSCEPIVWVIIMFLIKSLFWFSSDLLPLPLISSSSGDAGSKEMESEEERKRRIDALFDDFISGSSSSQQQPTSSAVTTDDKDRIDNSIAKPDSVEPTSATDNQLSNQTVTSDVSKDVPSTEESSSC</sequence>
<dbReference type="WBParaSite" id="ASIM_0000431401-mRNA-1">
    <property type="protein sequence ID" value="ASIM_0000431401-mRNA-1"/>
    <property type="gene ID" value="ASIM_0000431401"/>
</dbReference>
<protein>
    <submittedName>
        <fullName evidence="4">Ovule protein</fullName>
    </submittedName>
</protein>
<keyword evidence="3" id="KW-1185">Reference proteome</keyword>
<evidence type="ECO:0000313" key="2">
    <source>
        <dbReference type="EMBL" id="VDK23155.1"/>
    </source>
</evidence>
<feature type="compositionally biased region" description="Basic and acidic residues" evidence="1">
    <location>
        <begin position="31"/>
        <end position="43"/>
    </location>
</feature>
<evidence type="ECO:0000313" key="3">
    <source>
        <dbReference type="Proteomes" id="UP000267096"/>
    </source>
</evidence>
<reference evidence="2 3" key="2">
    <citation type="submission" date="2018-11" db="EMBL/GenBank/DDBJ databases">
        <authorList>
            <consortium name="Pathogen Informatics"/>
        </authorList>
    </citation>
    <scope>NUCLEOTIDE SEQUENCE [LARGE SCALE GENOMIC DNA]</scope>
</reference>
<name>A0A0M3J9P5_ANISI</name>
<reference evidence="4" key="1">
    <citation type="submission" date="2017-02" db="UniProtKB">
        <authorList>
            <consortium name="WormBaseParasite"/>
        </authorList>
    </citation>
    <scope>IDENTIFICATION</scope>
</reference>
<dbReference type="Proteomes" id="UP000267096">
    <property type="component" value="Unassembled WGS sequence"/>
</dbReference>
<proteinExistence type="predicted"/>
<feature type="region of interest" description="Disordered" evidence="1">
    <location>
        <begin position="119"/>
        <end position="185"/>
    </location>
</feature>
<dbReference type="AlphaFoldDB" id="A0A0M3J9P5"/>
<evidence type="ECO:0000313" key="4">
    <source>
        <dbReference type="WBParaSite" id="ASIM_0000431401-mRNA-1"/>
    </source>
</evidence>
<feature type="compositionally biased region" description="Low complexity" evidence="1">
    <location>
        <begin position="121"/>
        <end position="133"/>
    </location>
</feature>
<organism evidence="4">
    <name type="scientific">Anisakis simplex</name>
    <name type="common">Herring worm</name>
    <dbReference type="NCBI Taxonomy" id="6269"/>
    <lineage>
        <taxon>Eukaryota</taxon>
        <taxon>Metazoa</taxon>
        <taxon>Ecdysozoa</taxon>
        <taxon>Nematoda</taxon>
        <taxon>Chromadorea</taxon>
        <taxon>Rhabditida</taxon>
        <taxon>Spirurina</taxon>
        <taxon>Ascaridomorpha</taxon>
        <taxon>Ascaridoidea</taxon>
        <taxon>Anisakidae</taxon>
        <taxon>Anisakis</taxon>
        <taxon>Anisakis simplex complex</taxon>
    </lineage>
</organism>
<dbReference type="EMBL" id="UYRR01006962">
    <property type="protein sequence ID" value="VDK23155.1"/>
    <property type="molecule type" value="Genomic_DNA"/>
</dbReference>
<feature type="compositionally biased region" description="Acidic residues" evidence="1">
    <location>
        <begin position="1"/>
        <end position="30"/>
    </location>
</feature>
<evidence type="ECO:0000256" key="1">
    <source>
        <dbReference type="SAM" id="MobiDB-lite"/>
    </source>
</evidence>
<gene>
    <name evidence="2" type="ORF">ASIM_LOCUS4125</name>
</gene>
<feature type="region of interest" description="Disordered" evidence="1">
    <location>
        <begin position="1"/>
        <end position="59"/>
    </location>
</feature>
<accession>A0A0M3J9P5</accession>